<dbReference type="AlphaFoldDB" id="A0AAV4UR93"/>
<reference evidence="1 2" key="1">
    <citation type="submission" date="2021-06" db="EMBL/GenBank/DDBJ databases">
        <title>Caerostris extrusa draft genome.</title>
        <authorList>
            <person name="Kono N."/>
            <person name="Arakawa K."/>
        </authorList>
    </citation>
    <scope>NUCLEOTIDE SEQUENCE [LARGE SCALE GENOMIC DNA]</scope>
</reference>
<dbReference type="EMBL" id="BPLR01013306">
    <property type="protein sequence ID" value="GIY60309.1"/>
    <property type="molecule type" value="Genomic_DNA"/>
</dbReference>
<protein>
    <submittedName>
        <fullName evidence="1">Uncharacterized protein</fullName>
    </submittedName>
</protein>
<keyword evidence="2" id="KW-1185">Reference proteome</keyword>
<organism evidence="1 2">
    <name type="scientific">Caerostris extrusa</name>
    <name type="common">Bark spider</name>
    <name type="synonym">Caerostris bankana</name>
    <dbReference type="NCBI Taxonomy" id="172846"/>
    <lineage>
        <taxon>Eukaryota</taxon>
        <taxon>Metazoa</taxon>
        <taxon>Ecdysozoa</taxon>
        <taxon>Arthropoda</taxon>
        <taxon>Chelicerata</taxon>
        <taxon>Arachnida</taxon>
        <taxon>Araneae</taxon>
        <taxon>Araneomorphae</taxon>
        <taxon>Entelegynae</taxon>
        <taxon>Araneoidea</taxon>
        <taxon>Araneidae</taxon>
        <taxon>Caerostris</taxon>
    </lineage>
</organism>
<comment type="caution">
    <text evidence="1">The sequence shown here is derived from an EMBL/GenBank/DDBJ whole genome shotgun (WGS) entry which is preliminary data.</text>
</comment>
<gene>
    <name evidence="1" type="ORF">CEXT_53451</name>
</gene>
<evidence type="ECO:0000313" key="2">
    <source>
        <dbReference type="Proteomes" id="UP001054945"/>
    </source>
</evidence>
<dbReference type="Proteomes" id="UP001054945">
    <property type="component" value="Unassembled WGS sequence"/>
</dbReference>
<name>A0AAV4UR93_CAEEX</name>
<evidence type="ECO:0000313" key="1">
    <source>
        <dbReference type="EMBL" id="GIY60309.1"/>
    </source>
</evidence>
<accession>A0AAV4UR93</accession>
<sequence length="77" mass="8167">MPGSQGPLALIRNALCGDVLIGSLLVHCSLTRRGTSAKDHRLPRVGPAIRKFSLLPKKATRAEGCYSSGRFVASSAF</sequence>
<proteinExistence type="predicted"/>